<dbReference type="PANTHER" id="PTHR33164:SF57">
    <property type="entry name" value="MARR-FAMILY TRANSCRIPTIONAL REGULATOR"/>
    <property type="match status" value="1"/>
</dbReference>
<dbReference type="EMBL" id="JAUDCL010000028">
    <property type="protein sequence ID" value="MDM8202144.1"/>
    <property type="molecule type" value="Genomic_DNA"/>
</dbReference>
<evidence type="ECO:0000313" key="2">
    <source>
        <dbReference type="EMBL" id="MDM8202144.1"/>
    </source>
</evidence>
<dbReference type="SMART" id="SM00347">
    <property type="entry name" value="HTH_MARR"/>
    <property type="match status" value="1"/>
</dbReference>
<accession>A0ABT7UTC6</accession>
<dbReference type="PANTHER" id="PTHR33164">
    <property type="entry name" value="TRANSCRIPTIONAL REGULATOR, MARR FAMILY"/>
    <property type="match status" value="1"/>
</dbReference>
<dbReference type="InterPro" id="IPR036388">
    <property type="entry name" value="WH-like_DNA-bd_sf"/>
</dbReference>
<keyword evidence="3" id="KW-1185">Reference proteome</keyword>
<dbReference type="PRINTS" id="PR00598">
    <property type="entry name" value="HTHMARR"/>
</dbReference>
<sequence length="148" mass="16721">MNNHMELVNGLRVITRFYDAQRRAVCRRVGISQMEFDILVFLHNNPGRDTARDIVALRGLPKSNVSQAVEVLMGKGLLARSQDAEDRRRVRLSLTEAAGQLMPQLLEAQQTFWEQAFRDFSPQDAECFAALYGRIVKNLSEKGGNGNE</sequence>
<protein>
    <submittedName>
        <fullName evidence="2">MarR family transcriptional regulator</fullName>
    </submittedName>
</protein>
<gene>
    <name evidence="2" type="ORF">QUW08_12710</name>
</gene>
<dbReference type="Pfam" id="PF12802">
    <property type="entry name" value="MarR_2"/>
    <property type="match status" value="1"/>
</dbReference>
<comment type="caution">
    <text evidence="2">The sequence shown here is derived from an EMBL/GenBank/DDBJ whole genome shotgun (WGS) entry which is preliminary data.</text>
</comment>
<feature type="domain" description="HTH marR-type" evidence="1">
    <location>
        <begin position="4"/>
        <end position="137"/>
    </location>
</feature>
<dbReference type="Proteomes" id="UP001529380">
    <property type="component" value="Unassembled WGS sequence"/>
</dbReference>
<dbReference type="InterPro" id="IPR000835">
    <property type="entry name" value="HTH_MarR-typ"/>
</dbReference>
<evidence type="ECO:0000313" key="3">
    <source>
        <dbReference type="Proteomes" id="UP001529380"/>
    </source>
</evidence>
<dbReference type="Gene3D" id="1.10.10.10">
    <property type="entry name" value="Winged helix-like DNA-binding domain superfamily/Winged helix DNA-binding domain"/>
    <property type="match status" value="1"/>
</dbReference>
<organism evidence="2 3">
    <name type="scientific">Allofournierella massiliensis</name>
    <dbReference type="NCBI Taxonomy" id="1650663"/>
    <lineage>
        <taxon>Bacteria</taxon>
        <taxon>Bacillati</taxon>
        <taxon>Bacillota</taxon>
        <taxon>Clostridia</taxon>
        <taxon>Eubacteriales</taxon>
        <taxon>Oscillospiraceae</taxon>
        <taxon>Allofournierella</taxon>
    </lineage>
</organism>
<dbReference type="InterPro" id="IPR039422">
    <property type="entry name" value="MarR/SlyA-like"/>
</dbReference>
<dbReference type="PROSITE" id="PS50995">
    <property type="entry name" value="HTH_MARR_2"/>
    <property type="match status" value="1"/>
</dbReference>
<dbReference type="InterPro" id="IPR036390">
    <property type="entry name" value="WH_DNA-bd_sf"/>
</dbReference>
<name>A0ABT7UTC6_9FIRM</name>
<evidence type="ECO:0000259" key="1">
    <source>
        <dbReference type="PROSITE" id="PS50995"/>
    </source>
</evidence>
<dbReference type="SUPFAM" id="SSF46785">
    <property type="entry name" value="Winged helix' DNA-binding domain"/>
    <property type="match status" value="1"/>
</dbReference>
<proteinExistence type="predicted"/>
<reference evidence="2 3" key="1">
    <citation type="submission" date="2023-06" db="EMBL/GenBank/DDBJ databases">
        <title>Identification and characterization of horizontal gene transfer across gut microbiota members of farm animals based on homology search.</title>
        <authorList>
            <person name="Schwarzerova J."/>
            <person name="Nykrynova M."/>
            <person name="Jureckova K."/>
            <person name="Cejkova D."/>
            <person name="Rychlik I."/>
        </authorList>
    </citation>
    <scope>NUCLEOTIDE SEQUENCE [LARGE SCALE GENOMIC DNA]</scope>
    <source>
        <strain evidence="2 3">ET340</strain>
    </source>
</reference>